<evidence type="ECO:0000313" key="1">
    <source>
        <dbReference type="EMBL" id="KIT16796.1"/>
    </source>
</evidence>
<gene>
    <name evidence="1" type="ORF">jaqu_15840</name>
</gene>
<organism evidence="1 2">
    <name type="scientific">Jannaschia aquimarina</name>
    <dbReference type="NCBI Taxonomy" id="935700"/>
    <lineage>
        <taxon>Bacteria</taxon>
        <taxon>Pseudomonadati</taxon>
        <taxon>Pseudomonadota</taxon>
        <taxon>Alphaproteobacteria</taxon>
        <taxon>Rhodobacterales</taxon>
        <taxon>Roseobacteraceae</taxon>
        <taxon>Jannaschia</taxon>
    </lineage>
</organism>
<proteinExistence type="predicted"/>
<reference evidence="1 2" key="1">
    <citation type="submission" date="2015-02" db="EMBL/GenBank/DDBJ databases">
        <title>Genome Sequence of Jannaschia aquimarina DSM28248, a member of the Roseobacter clade.</title>
        <authorList>
            <person name="Voget S."/>
            <person name="Daniel R."/>
        </authorList>
    </citation>
    <scope>NUCLEOTIDE SEQUENCE [LARGE SCALE GENOMIC DNA]</scope>
    <source>
        <strain evidence="1 2">GSW-M26</strain>
    </source>
</reference>
<name>A0A0D1EIS7_9RHOB</name>
<dbReference type="Proteomes" id="UP000032232">
    <property type="component" value="Unassembled WGS sequence"/>
</dbReference>
<dbReference type="RefSeq" id="WP_043918402.1">
    <property type="nucleotide sequence ID" value="NZ_FZPF01000001.1"/>
</dbReference>
<dbReference type="AlphaFoldDB" id="A0A0D1EIS7"/>
<comment type="caution">
    <text evidence="1">The sequence shown here is derived from an EMBL/GenBank/DDBJ whole genome shotgun (WGS) entry which is preliminary data.</text>
</comment>
<evidence type="ECO:0000313" key="2">
    <source>
        <dbReference type="Proteomes" id="UP000032232"/>
    </source>
</evidence>
<keyword evidence="2" id="KW-1185">Reference proteome</keyword>
<protein>
    <submittedName>
        <fullName evidence="1">Uncharacterized protein</fullName>
    </submittedName>
</protein>
<accession>A0A0D1EIS7</accession>
<dbReference type="EMBL" id="JYFE01000027">
    <property type="protein sequence ID" value="KIT16796.1"/>
    <property type="molecule type" value="Genomic_DNA"/>
</dbReference>
<dbReference type="PATRIC" id="fig|935700.4.peg.1640"/>
<sequence>MALDQIRSTALDGTGVIGENGWPQIDLHADGDGGFLVAFTTGDGTIGLQRFGAADEPTGKPIVVADLPEGRDAGWEAGFVRSSPRITELENGNLLVTWSQTD</sequence>